<sequence>MHITLLGAPTIQMQKQDLILLNDGSPTRLNPTGLNSHIDLTAVNARIASASAWATVNDTIGSDHLPQQVALLNYIAQGNDVQCSGEHKFLLEKANWAQFRDLCSDLSLADVHSQDSNHIPVSSGKVKTRNKVPLWHEACSKAWKQATVLFLNLLSEVTITIRGTPQGSVISPTLFSLIENGYLML</sequence>
<dbReference type="EMBL" id="JAIWYP010000001">
    <property type="protein sequence ID" value="KAH3880770.1"/>
    <property type="molecule type" value="Genomic_DNA"/>
</dbReference>
<dbReference type="SUPFAM" id="SSF56219">
    <property type="entry name" value="DNase I-like"/>
    <property type="match status" value="1"/>
</dbReference>
<accession>A0A9D4RVU0</accession>
<evidence type="ECO:0000313" key="2">
    <source>
        <dbReference type="Proteomes" id="UP000828390"/>
    </source>
</evidence>
<organism evidence="1 2">
    <name type="scientific">Dreissena polymorpha</name>
    <name type="common">Zebra mussel</name>
    <name type="synonym">Mytilus polymorpha</name>
    <dbReference type="NCBI Taxonomy" id="45954"/>
    <lineage>
        <taxon>Eukaryota</taxon>
        <taxon>Metazoa</taxon>
        <taxon>Spiralia</taxon>
        <taxon>Lophotrochozoa</taxon>
        <taxon>Mollusca</taxon>
        <taxon>Bivalvia</taxon>
        <taxon>Autobranchia</taxon>
        <taxon>Heteroconchia</taxon>
        <taxon>Euheterodonta</taxon>
        <taxon>Imparidentia</taxon>
        <taxon>Neoheterodontei</taxon>
        <taxon>Myida</taxon>
        <taxon>Dreissenoidea</taxon>
        <taxon>Dreissenidae</taxon>
        <taxon>Dreissena</taxon>
    </lineage>
</organism>
<gene>
    <name evidence="1" type="ORF">DPMN_004691</name>
</gene>
<evidence type="ECO:0000313" key="1">
    <source>
        <dbReference type="EMBL" id="KAH3880770.1"/>
    </source>
</evidence>
<dbReference type="Gene3D" id="3.60.10.10">
    <property type="entry name" value="Endonuclease/exonuclease/phosphatase"/>
    <property type="match status" value="1"/>
</dbReference>
<dbReference type="Proteomes" id="UP000828390">
    <property type="component" value="Unassembled WGS sequence"/>
</dbReference>
<dbReference type="InterPro" id="IPR036691">
    <property type="entry name" value="Endo/exonu/phosph_ase_sf"/>
</dbReference>
<keyword evidence="2" id="KW-1185">Reference proteome</keyword>
<name>A0A9D4RVU0_DREPO</name>
<protein>
    <recommendedName>
        <fullName evidence="3">Reverse transcriptase</fullName>
    </recommendedName>
</protein>
<reference evidence="1" key="2">
    <citation type="submission" date="2020-11" db="EMBL/GenBank/DDBJ databases">
        <authorList>
            <person name="McCartney M.A."/>
            <person name="Auch B."/>
            <person name="Kono T."/>
            <person name="Mallez S."/>
            <person name="Becker A."/>
            <person name="Gohl D.M."/>
            <person name="Silverstein K.A.T."/>
            <person name="Koren S."/>
            <person name="Bechman K.B."/>
            <person name="Herman A."/>
            <person name="Abrahante J.E."/>
            <person name="Garbe J."/>
        </authorList>
    </citation>
    <scope>NUCLEOTIDE SEQUENCE</scope>
    <source>
        <strain evidence="1">Duluth1</strain>
        <tissue evidence="1">Whole animal</tissue>
    </source>
</reference>
<comment type="caution">
    <text evidence="1">The sequence shown here is derived from an EMBL/GenBank/DDBJ whole genome shotgun (WGS) entry which is preliminary data.</text>
</comment>
<dbReference type="AlphaFoldDB" id="A0A9D4RVU0"/>
<reference evidence="1" key="1">
    <citation type="journal article" date="2019" name="bioRxiv">
        <title>The Genome of the Zebra Mussel, Dreissena polymorpha: A Resource for Invasive Species Research.</title>
        <authorList>
            <person name="McCartney M.A."/>
            <person name="Auch B."/>
            <person name="Kono T."/>
            <person name="Mallez S."/>
            <person name="Zhang Y."/>
            <person name="Obille A."/>
            <person name="Becker A."/>
            <person name="Abrahante J.E."/>
            <person name="Garbe J."/>
            <person name="Badalamenti J.P."/>
            <person name="Herman A."/>
            <person name="Mangelson H."/>
            <person name="Liachko I."/>
            <person name="Sullivan S."/>
            <person name="Sone E.D."/>
            <person name="Koren S."/>
            <person name="Silverstein K.A.T."/>
            <person name="Beckman K.B."/>
            <person name="Gohl D.M."/>
        </authorList>
    </citation>
    <scope>NUCLEOTIDE SEQUENCE</scope>
    <source>
        <strain evidence="1">Duluth1</strain>
        <tissue evidence="1">Whole animal</tissue>
    </source>
</reference>
<evidence type="ECO:0008006" key="3">
    <source>
        <dbReference type="Google" id="ProtNLM"/>
    </source>
</evidence>
<proteinExistence type="predicted"/>